<accession>A0A7J7P117</accession>
<dbReference type="Proteomes" id="UP000541444">
    <property type="component" value="Unassembled WGS sequence"/>
</dbReference>
<evidence type="ECO:0000313" key="6">
    <source>
        <dbReference type="EMBL" id="KAF6172884.1"/>
    </source>
</evidence>
<organism evidence="6 7">
    <name type="scientific">Kingdonia uniflora</name>
    <dbReference type="NCBI Taxonomy" id="39325"/>
    <lineage>
        <taxon>Eukaryota</taxon>
        <taxon>Viridiplantae</taxon>
        <taxon>Streptophyta</taxon>
        <taxon>Embryophyta</taxon>
        <taxon>Tracheophyta</taxon>
        <taxon>Spermatophyta</taxon>
        <taxon>Magnoliopsida</taxon>
        <taxon>Ranunculales</taxon>
        <taxon>Circaeasteraceae</taxon>
        <taxon>Kingdonia</taxon>
    </lineage>
</organism>
<dbReference type="EMBL" id="JACGCM010000376">
    <property type="protein sequence ID" value="KAF6172884.1"/>
    <property type="molecule type" value="Genomic_DNA"/>
</dbReference>
<name>A0A7J7P117_9MAGN</name>
<feature type="zinc finger region" description="FLZ-type" evidence="3">
    <location>
        <begin position="329"/>
        <end position="373"/>
    </location>
</feature>
<feature type="domain" description="FLZ-type" evidence="5">
    <location>
        <begin position="329"/>
        <end position="373"/>
    </location>
</feature>
<evidence type="ECO:0000256" key="4">
    <source>
        <dbReference type="SAM" id="MobiDB-lite"/>
    </source>
</evidence>
<evidence type="ECO:0000313" key="7">
    <source>
        <dbReference type="Proteomes" id="UP000541444"/>
    </source>
</evidence>
<dbReference type="InterPro" id="IPR007650">
    <property type="entry name" value="Zf-FLZ_dom"/>
</dbReference>
<evidence type="ECO:0000256" key="1">
    <source>
        <dbReference type="ARBA" id="ARBA00009374"/>
    </source>
</evidence>
<sequence>MLRKRSRSVQKDHHKDHLMPESASEVQADGSGQKHKSGSFFSVPGLFVGFNLKGVTDFDSAKSPTSPLEFKVFASLGNPFRSPRSSGLDGGPQKSWDCGKVGLGIVDSLVDDSKPLSGKVIGLSRSKNILFGSQMKMNISSSPSHPHRLIESSGASSPKSLPKNYAISPNTKTNSPEETQLGCNPIGKIRSCASDFGKSLPLSSLINSICCNPNSSSEDFWSDENNRTHSSFFLDCEKGQNIDDFLGIKPSSLPISIGQGLLGSLSVSEIELSEDYTCVVSHGPNPRITHIFGDCVLESHANNFVDYAKKVEGVSSQAINKSLPFPSENFLSSCYFCKKKLVEGKDIYMYRGEKAFCSSSCRDEEILVEEEMEKFVKNSPDNAANSDSCTDIFLAGIPVAT</sequence>
<evidence type="ECO:0000259" key="5">
    <source>
        <dbReference type="PROSITE" id="PS51795"/>
    </source>
</evidence>
<dbReference type="InterPro" id="IPR044585">
    <property type="entry name" value="FLZ10/11"/>
</dbReference>
<feature type="region of interest" description="Disordered" evidence="4">
    <location>
        <begin position="1"/>
        <end position="36"/>
    </location>
</feature>
<feature type="compositionally biased region" description="Polar residues" evidence="4">
    <location>
        <begin position="167"/>
        <end position="180"/>
    </location>
</feature>
<evidence type="ECO:0000256" key="2">
    <source>
        <dbReference type="ARBA" id="ARBA00022723"/>
    </source>
</evidence>
<feature type="compositionally biased region" description="Basic and acidic residues" evidence="4">
    <location>
        <begin position="9"/>
        <end position="19"/>
    </location>
</feature>
<proteinExistence type="inferred from homology"/>
<dbReference type="PROSITE" id="PS51795">
    <property type="entry name" value="ZF_FLZ"/>
    <property type="match status" value="1"/>
</dbReference>
<reference evidence="6 7" key="1">
    <citation type="journal article" date="2020" name="IScience">
        <title>Genome Sequencing of the Endangered Kingdonia uniflora (Circaeasteraceae, Ranunculales) Reveals Potential Mechanisms of Evolutionary Specialization.</title>
        <authorList>
            <person name="Sun Y."/>
            <person name="Deng T."/>
            <person name="Zhang A."/>
            <person name="Moore M.J."/>
            <person name="Landis J.B."/>
            <person name="Lin N."/>
            <person name="Zhang H."/>
            <person name="Zhang X."/>
            <person name="Huang J."/>
            <person name="Zhang X."/>
            <person name="Sun H."/>
            <person name="Wang H."/>
        </authorList>
    </citation>
    <scope>NUCLEOTIDE SEQUENCE [LARGE SCALE GENOMIC DNA]</scope>
    <source>
        <strain evidence="6">TB1705</strain>
        <tissue evidence="6">Leaf</tissue>
    </source>
</reference>
<keyword evidence="7" id="KW-1185">Reference proteome</keyword>
<dbReference type="GO" id="GO:0046872">
    <property type="term" value="F:metal ion binding"/>
    <property type="evidence" value="ECO:0007669"/>
    <property type="project" value="UniProtKB-KW"/>
</dbReference>
<comment type="caution">
    <text evidence="6">The sequence shown here is derived from an EMBL/GenBank/DDBJ whole genome shotgun (WGS) entry which is preliminary data.</text>
</comment>
<gene>
    <name evidence="6" type="ORF">GIB67_035438</name>
</gene>
<dbReference type="PANTHER" id="PTHR46868:SF3">
    <property type="entry name" value="FCS-LIKE ZINC FINGER 11"/>
    <property type="match status" value="1"/>
</dbReference>
<dbReference type="PANTHER" id="PTHR46868">
    <property type="entry name" value="FCS-LIKE ZINC FINGER 11"/>
    <property type="match status" value="1"/>
</dbReference>
<protein>
    <recommendedName>
        <fullName evidence="5">FLZ-type domain-containing protein</fullName>
    </recommendedName>
</protein>
<evidence type="ECO:0000256" key="3">
    <source>
        <dbReference type="PROSITE-ProRule" id="PRU01131"/>
    </source>
</evidence>
<comment type="similarity">
    <text evidence="1">Belongs to the FLZ family.</text>
</comment>
<dbReference type="OrthoDB" id="1902692at2759"/>
<dbReference type="AlphaFoldDB" id="A0A7J7P117"/>
<dbReference type="Pfam" id="PF04570">
    <property type="entry name" value="zf-FLZ"/>
    <property type="match status" value="1"/>
</dbReference>
<feature type="region of interest" description="Disordered" evidence="4">
    <location>
        <begin position="140"/>
        <end position="180"/>
    </location>
</feature>
<keyword evidence="2" id="KW-0479">Metal-binding</keyword>